<keyword evidence="1" id="KW-1133">Transmembrane helix</keyword>
<reference evidence="2 3" key="1">
    <citation type="submission" date="2016-10" db="EMBL/GenBank/DDBJ databases">
        <authorList>
            <person name="Varghese N."/>
            <person name="Submissions S."/>
        </authorList>
    </citation>
    <scope>NUCLEOTIDE SEQUENCE [LARGE SCALE GENOMIC DNA]</scope>
    <source>
        <strain evidence="2 3">DSM 14526</strain>
    </source>
</reference>
<sequence length="86" mass="9406">MKVVPESSAGKWAVGLTSASIVLLVIFLLFETMGFILLVAILLELAALVLSIKALRKERTILTYCALIFGVVVILFLLSHSLFIQD</sequence>
<evidence type="ECO:0000313" key="3">
    <source>
        <dbReference type="Proteomes" id="UP000199042"/>
    </source>
</evidence>
<dbReference type="RefSeq" id="WP_086985634.1">
    <property type="nucleotide sequence ID" value="NZ_FJNA01000001.1"/>
</dbReference>
<gene>
    <name evidence="2" type="ORF">SAMN04488525_103146</name>
</gene>
<feature type="transmembrane region" description="Helical" evidence="1">
    <location>
        <begin position="12"/>
        <end position="30"/>
    </location>
</feature>
<keyword evidence="3" id="KW-1185">Reference proteome</keyword>
<evidence type="ECO:0000256" key="1">
    <source>
        <dbReference type="SAM" id="Phobius"/>
    </source>
</evidence>
<name>A0AB38A049_9LACT</name>
<feature type="transmembrane region" description="Helical" evidence="1">
    <location>
        <begin position="36"/>
        <end position="55"/>
    </location>
</feature>
<protein>
    <submittedName>
        <fullName evidence="2">Uncharacterized protein</fullName>
    </submittedName>
</protein>
<keyword evidence="1" id="KW-0472">Membrane</keyword>
<organism evidence="2 3">
    <name type="scientific">Trichococcus collinsii</name>
    <dbReference type="NCBI Taxonomy" id="157076"/>
    <lineage>
        <taxon>Bacteria</taxon>
        <taxon>Bacillati</taxon>
        <taxon>Bacillota</taxon>
        <taxon>Bacilli</taxon>
        <taxon>Lactobacillales</taxon>
        <taxon>Carnobacteriaceae</taxon>
        <taxon>Trichococcus</taxon>
    </lineage>
</organism>
<evidence type="ECO:0000313" key="2">
    <source>
        <dbReference type="EMBL" id="SEA46380.1"/>
    </source>
</evidence>
<dbReference type="AlphaFoldDB" id="A0AB38A049"/>
<keyword evidence="1" id="KW-0812">Transmembrane</keyword>
<proteinExistence type="predicted"/>
<dbReference type="EMBL" id="FNQH01000003">
    <property type="protein sequence ID" value="SEA46380.1"/>
    <property type="molecule type" value="Genomic_DNA"/>
</dbReference>
<comment type="caution">
    <text evidence="2">The sequence shown here is derived from an EMBL/GenBank/DDBJ whole genome shotgun (WGS) entry which is preliminary data.</text>
</comment>
<dbReference type="Proteomes" id="UP000199042">
    <property type="component" value="Unassembled WGS sequence"/>
</dbReference>
<feature type="transmembrane region" description="Helical" evidence="1">
    <location>
        <begin position="62"/>
        <end position="84"/>
    </location>
</feature>
<accession>A0AB38A049</accession>